<organism evidence="1 2">
    <name type="scientific">Brassica oleracea var. oleracea</name>
    <dbReference type="NCBI Taxonomy" id="109376"/>
    <lineage>
        <taxon>Eukaryota</taxon>
        <taxon>Viridiplantae</taxon>
        <taxon>Streptophyta</taxon>
        <taxon>Embryophyta</taxon>
        <taxon>Tracheophyta</taxon>
        <taxon>Spermatophyta</taxon>
        <taxon>Magnoliopsida</taxon>
        <taxon>eudicotyledons</taxon>
        <taxon>Gunneridae</taxon>
        <taxon>Pentapetalae</taxon>
        <taxon>rosids</taxon>
        <taxon>malvids</taxon>
        <taxon>Brassicales</taxon>
        <taxon>Brassicaceae</taxon>
        <taxon>Brassiceae</taxon>
        <taxon>Brassica</taxon>
    </lineage>
</organism>
<reference evidence="1" key="2">
    <citation type="submission" date="2015-03" db="UniProtKB">
        <authorList>
            <consortium name="EnsemblPlants"/>
        </authorList>
    </citation>
    <scope>IDENTIFICATION</scope>
</reference>
<accession>A0A0D3D3U5</accession>
<evidence type="ECO:0000313" key="2">
    <source>
        <dbReference type="Proteomes" id="UP000032141"/>
    </source>
</evidence>
<reference evidence="1 2" key="1">
    <citation type="journal article" date="2014" name="Genome Biol.">
        <title>Transcriptome and methylome profiling reveals relics of genome dominance in the mesopolyploid Brassica oleracea.</title>
        <authorList>
            <person name="Parkin I.A."/>
            <person name="Koh C."/>
            <person name="Tang H."/>
            <person name="Robinson S.J."/>
            <person name="Kagale S."/>
            <person name="Clarke W.E."/>
            <person name="Town C.D."/>
            <person name="Nixon J."/>
            <person name="Krishnakumar V."/>
            <person name="Bidwell S.L."/>
            <person name="Denoeud F."/>
            <person name="Belcram H."/>
            <person name="Links M.G."/>
            <person name="Just J."/>
            <person name="Clarke C."/>
            <person name="Bender T."/>
            <person name="Huebert T."/>
            <person name="Mason A.S."/>
            <person name="Pires J.C."/>
            <person name="Barker G."/>
            <person name="Moore J."/>
            <person name="Walley P.G."/>
            <person name="Manoli S."/>
            <person name="Batley J."/>
            <person name="Edwards D."/>
            <person name="Nelson M.N."/>
            <person name="Wang X."/>
            <person name="Paterson A.H."/>
            <person name="King G."/>
            <person name="Bancroft I."/>
            <person name="Chalhoub B."/>
            <person name="Sharpe A.G."/>
        </authorList>
    </citation>
    <scope>NUCLEOTIDE SEQUENCE</scope>
    <source>
        <strain evidence="1 2">cv. TO1000</strain>
    </source>
</reference>
<dbReference type="Gramene" id="Bo7g019910.1">
    <property type="protein sequence ID" value="Bo7g019910.1"/>
    <property type="gene ID" value="Bo7g019910"/>
</dbReference>
<dbReference type="EnsemblPlants" id="Bo7g019910.1">
    <property type="protein sequence ID" value="Bo7g019910.1"/>
    <property type="gene ID" value="Bo7g019910"/>
</dbReference>
<dbReference type="Proteomes" id="UP000032141">
    <property type="component" value="Chromosome C7"/>
</dbReference>
<dbReference type="AlphaFoldDB" id="A0A0D3D3U5"/>
<proteinExistence type="predicted"/>
<protein>
    <submittedName>
        <fullName evidence="1">Uncharacterized protein</fullName>
    </submittedName>
</protein>
<keyword evidence="2" id="KW-1185">Reference proteome</keyword>
<sequence length="126" mass="14314">MLERYTRPEWMSTDVRMLISVVAAEISCPWYCVSDMSDFTFGTNRPRFVASSTNVCLRMSVDMLLRLSIDADSSGRRCPELYRSLLPTDLSLLWCENLVETSSEVSVVDCCRSMLVSVGRSMYGEK</sequence>
<dbReference type="HOGENOM" id="CLU_1984677_0_0_1"/>
<evidence type="ECO:0000313" key="1">
    <source>
        <dbReference type="EnsemblPlants" id="Bo7g019910.1"/>
    </source>
</evidence>
<name>A0A0D3D3U5_BRAOL</name>